<evidence type="ECO:0000313" key="1">
    <source>
        <dbReference type="EMBL" id="KAF2453582.1"/>
    </source>
</evidence>
<accession>A0A6A6NQ85</accession>
<dbReference type="EMBL" id="MU001696">
    <property type="protein sequence ID" value="KAF2453582.1"/>
    <property type="molecule type" value="Genomic_DNA"/>
</dbReference>
<organism evidence="1 2">
    <name type="scientific">Lineolata rhizophorae</name>
    <dbReference type="NCBI Taxonomy" id="578093"/>
    <lineage>
        <taxon>Eukaryota</taxon>
        <taxon>Fungi</taxon>
        <taxon>Dikarya</taxon>
        <taxon>Ascomycota</taxon>
        <taxon>Pezizomycotina</taxon>
        <taxon>Dothideomycetes</taxon>
        <taxon>Dothideomycetes incertae sedis</taxon>
        <taxon>Lineolatales</taxon>
        <taxon>Lineolataceae</taxon>
        <taxon>Lineolata</taxon>
    </lineage>
</organism>
<protein>
    <submittedName>
        <fullName evidence="1">Uncharacterized protein</fullName>
    </submittedName>
</protein>
<keyword evidence="2" id="KW-1185">Reference proteome</keyword>
<name>A0A6A6NQ85_9PEZI</name>
<dbReference type="AlphaFoldDB" id="A0A6A6NQ85"/>
<gene>
    <name evidence="1" type="ORF">BDY21DRAFT_355403</name>
</gene>
<proteinExistence type="predicted"/>
<evidence type="ECO:0000313" key="2">
    <source>
        <dbReference type="Proteomes" id="UP000799766"/>
    </source>
</evidence>
<sequence>MLRVVTWLASTRTGLELCVSHATYYRGKACSEFGTGTLSFWWRFQRPPLAALLIGRGVSHP</sequence>
<reference evidence="1" key="1">
    <citation type="journal article" date="2020" name="Stud. Mycol.">
        <title>101 Dothideomycetes genomes: a test case for predicting lifestyles and emergence of pathogens.</title>
        <authorList>
            <person name="Haridas S."/>
            <person name="Albert R."/>
            <person name="Binder M."/>
            <person name="Bloem J."/>
            <person name="Labutti K."/>
            <person name="Salamov A."/>
            <person name="Andreopoulos B."/>
            <person name="Baker S."/>
            <person name="Barry K."/>
            <person name="Bills G."/>
            <person name="Bluhm B."/>
            <person name="Cannon C."/>
            <person name="Castanera R."/>
            <person name="Culley D."/>
            <person name="Daum C."/>
            <person name="Ezra D."/>
            <person name="Gonzalez J."/>
            <person name="Henrissat B."/>
            <person name="Kuo A."/>
            <person name="Liang C."/>
            <person name="Lipzen A."/>
            <person name="Lutzoni F."/>
            <person name="Magnuson J."/>
            <person name="Mondo S."/>
            <person name="Nolan M."/>
            <person name="Ohm R."/>
            <person name="Pangilinan J."/>
            <person name="Park H.-J."/>
            <person name="Ramirez L."/>
            <person name="Alfaro M."/>
            <person name="Sun H."/>
            <person name="Tritt A."/>
            <person name="Yoshinaga Y."/>
            <person name="Zwiers L.-H."/>
            <person name="Turgeon B."/>
            <person name="Goodwin S."/>
            <person name="Spatafora J."/>
            <person name="Crous P."/>
            <person name="Grigoriev I."/>
        </authorList>
    </citation>
    <scope>NUCLEOTIDE SEQUENCE</scope>
    <source>
        <strain evidence="1">ATCC 16933</strain>
    </source>
</reference>
<dbReference type="Proteomes" id="UP000799766">
    <property type="component" value="Unassembled WGS sequence"/>
</dbReference>